<evidence type="ECO:0000259" key="7">
    <source>
        <dbReference type="Pfam" id="PF04998"/>
    </source>
</evidence>
<keyword evidence="5" id="KW-0862">Zinc</keyword>
<dbReference type="CDD" id="cd02655">
    <property type="entry name" value="RNAP_beta'_C"/>
    <property type="match status" value="1"/>
</dbReference>
<evidence type="ECO:0000256" key="1">
    <source>
        <dbReference type="ARBA" id="ARBA00012418"/>
    </source>
</evidence>
<dbReference type="InterPro" id="IPR007081">
    <property type="entry name" value="RNA_pol_Rpb1_5"/>
</dbReference>
<evidence type="ECO:0000256" key="2">
    <source>
        <dbReference type="ARBA" id="ARBA00022478"/>
    </source>
</evidence>
<name>A0A3G2QYC8_9STRA</name>
<gene>
    <name evidence="9" type="primary">rpoC2</name>
</gene>
<feature type="domain" description="RNA polymerase Rpb1" evidence="8">
    <location>
        <begin position="84"/>
        <end position="162"/>
    </location>
</feature>
<dbReference type="InterPro" id="IPR038120">
    <property type="entry name" value="Rpb1_funnel_sf"/>
</dbReference>
<keyword evidence="2" id="KW-0240">DNA-directed RNA polymerase</keyword>
<dbReference type="SUPFAM" id="SSF64484">
    <property type="entry name" value="beta and beta-prime subunits of DNA dependent RNA-polymerase"/>
    <property type="match status" value="1"/>
</dbReference>
<organism evidence="9">
    <name type="scientific">Synura petersenii</name>
    <dbReference type="NCBI Taxonomy" id="52555"/>
    <lineage>
        <taxon>Eukaryota</taxon>
        <taxon>Sar</taxon>
        <taxon>Stramenopiles</taxon>
        <taxon>Ochrophyta</taxon>
        <taxon>Synurophyceae</taxon>
        <taxon>Synurales</taxon>
        <taxon>Mallomonadaceae</taxon>
        <taxon>Synura</taxon>
    </lineage>
</organism>
<accession>A0A3G2QYC8</accession>
<geneLocation type="plastid" evidence="9"/>
<evidence type="ECO:0000256" key="3">
    <source>
        <dbReference type="ARBA" id="ARBA00022679"/>
    </source>
</evidence>
<sequence length="1152" mass="132570">MLLTRTVTKKILEAIVHETFTQFGNLSSSSLLDSLKLLGFYYATTAGISINIEDLKTPDSKKEFLDNANKEIDFVSNQWQQGLISDTERFQTIIDTWNLATEGLKNRIIDYYQNFDPANNLYIMAFSGARGNMSQVRQLVGMRGLMSDQEGKIIDLPIQTNFREGLSSIDYIISSYGARKGIVDTALKTADSGYLTRRLIYVAQDLVIREINCSTKEGIIFLLNSNSNTKNLIGRTLLSIKSFLPIRSQNQTKFWFSKKKKKQEFFQTKILPKILDQTLNEELLQELIPFAPLTLNVRSSLTCKSNGSICQKCYGWDLAQGKKISLGEAVGIIAAQSIGEPGTQLTMRTFHTGGIFTGETNKQIFAPFSGKFLIPKTLKAFSYRTNHGVLVLKLQQETKFTILNWKGEKKEIFLNVGSYLYIATTSFVKKGQLIGEYSLQSFSRGIRRLKPIYTTIAGEVKFENLVVRKILREKKEEFPNEFVSEDEGWGIEERIIKVNQDDGVLWIASGKIFSLPNEVKMLSLKNLFNQKALAKLKIISPSKGFIKIKKNSFFIFGQQKEVHFEFTSLIKSIKNCFIKFSFLVRNHQYIDEHTVIGSIEIFSCYEGLVYSIRYKDSKYMRTFFFITESDIFKINSDQVNDYSLFQNKKTIIRSGNFLNETSIFSRSGFFLKKDGFQIIYQHAIPIFLTRGTILNYNQGDFVLENKMFATLINYTQQTEDIVQGLPKIEELIEARKPKEKAFLAIKPGIFIKKCMGNEKRVANSRTIFNGIIKCTLQEFFPDLNSKTKKQQEKENEKQIIYLGQSLSFKEEIIVFQERIYKVIPIPSPFILTSDLTETGEIYFFTLKKKGKKEKEMQKLLFYKKEKFSFWQPFEICLKTKKKDKFQTSFQNQLFQYKYGKLFPWGNGKKISIYENKKKEKEDLILQYNTTDFYFLEYLNPLKEYKFPLTSSLLFEIGKFIDLGEPITEGIIDAHELLDLLFQYHSTFDGILRGTHRSLLKFQLVFVNSIQSIYQSQGVNISSKHIEIVVRQMTSKVKIKEPGDTPFLPGELIRLSLLNEICYIFKSTKFRKKIPKYEPVLVSTTTSSLSKDGFLSAAGFQETKRVLTKAALEGSCDWLRGLKECIILGRLIPAGSAFLNYKNYLDSVYSFKD</sequence>
<dbReference type="PANTHER" id="PTHR19376">
    <property type="entry name" value="DNA-DIRECTED RNA POLYMERASE"/>
    <property type="match status" value="1"/>
</dbReference>
<dbReference type="Gene3D" id="1.10.150.390">
    <property type="match status" value="1"/>
</dbReference>
<evidence type="ECO:0000256" key="5">
    <source>
        <dbReference type="ARBA" id="ARBA00022833"/>
    </source>
</evidence>
<dbReference type="Gene3D" id="1.10.274.100">
    <property type="entry name" value="RNA polymerase Rpb1, domain 3"/>
    <property type="match status" value="1"/>
</dbReference>
<dbReference type="GO" id="GO:0006351">
    <property type="term" value="P:DNA-templated transcription"/>
    <property type="evidence" value="ECO:0007669"/>
    <property type="project" value="InterPro"/>
</dbReference>
<dbReference type="GO" id="GO:0000428">
    <property type="term" value="C:DNA-directed RNA polymerase complex"/>
    <property type="evidence" value="ECO:0007669"/>
    <property type="project" value="UniProtKB-KW"/>
</dbReference>
<feature type="domain" description="RNA polymerase Rpb1" evidence="7">
    <location>
        <begin position="165"/>
        <end position="458"/>
    </location>
</feature>
<dbReference type="Gene3D" id="1.10.1790.20">
    <property type="match status" value="1"/>
</dbReference>
<dbReference type="GO" id="GO:0003899">
    <property type="term" value="F:DNA-directed RNA polymerase activity"/>
    <property type="evidence" value="ECO:0007669"/>
    <property type="project" value="UniProtKB-EC"/>
</dbReference>
<evidence type="ECO:0000313" key="9">
    <source>
        <dbReference type="EMBL" id="AYO28073.1"/>
    </source>
</evidence>
<feature type="domain" description="RNA polymerase Rpb1" evidence="7">
    <location>
        <begin position="1003"/>
        <end position="1044"/>
    </location>
</feature>
<evidence type="ECO:0000256" key="4">
    <source>
        <dbReference type="ARBA" id="ARBA00022695"/>
    </source>
</evidence>
<dbReference type="EC" id="2.7.7.6" evidence="1"/>
<dbReference type="Gene3D" id="1.10.132.30">
    <property type="match status" value="1"/>
</dbReference>
<dbReference type="AlphaFoldDB" id="A0A3G2QYC8"/>
<keyword evidence="9" id="KW-0934">Plastid</keyword>
<dbReference type="InterPro" id="IPR012756">
    <property type="entry name" value="DNA-dir_RpoC2_beta_pp"/>
</dbReference>
<dbReference type="InterPro" id="IPR007083">
    <property type="entry name" value="RNA_pol_Rpb1_4"/>
</dbReference>
<reference evidence="9" key="1">
    <citation type="submission" date="2018-08" db="EMBL/GenBank/DDBJ databases">
        <title>Comparative Plastid Genomics of Synurophyceae: Evolutionary Evidence of Lateral Gene Transfer and Inverted Repeat Dynamics.</title>
        <authorList>
            <person name="Kim J.I."/>
            <person name="Shin H."/>
            <person name="Skaloud P."/>
            <person name="Jung J."/>
            <person name="Yoon H.S."/>
            <person name="Archibald J.M."/>
            <person name="Shin W."/>
        </authorList>
    </citation>
    <scope>NUCLEOTIDE SEQUENCE</scope>
    <source>
        <strain evidence="9">S114.C7</strain>
    </source>
</reference>
<evidence type="ECO:0000256" key="6">
    <source>
        <dbReference type="ARBA" id="ARBA00023163"/>
    </source>
</evidence>
<proteinExistence type="predicted"/>
<protein>
    <recommendedName>
        <fullName evidence="1">DNA-directed RNA polymerase</fullName>
        <ecNumber evidence="1">2.7.7.6</ecNumber>
    </recommendedName>
</protein>
<dbReference type="Pfam" id="PF05000">
    <property type="entry name" value="RNA_pol_Rpb1_4"/>
    <property type="match status" value="1"/>
</dbReference>
<dbReference type="Gene3D" id="2.40.50.100">
    <property type="match status" value="1"/>
</dbReference>
<dbReference type="Pfam" id="PF04998">
    <property type="entry name" value="RNA_pol_Rpb1_5"/>
    <property type="match status" value="2"/>
</dbReference>
<keyword evidence="3" id="KW-0808">Transferase</keyword>
<keyword evidence="6" id="KW-0804">Transcription</keyword>
<dbReference type="NCBIfam" id="TIGR02388">
    <property type="entry name" value="rpoC2_cyan"/>
    <property type="match status" value="1"/>
</dbReference>
<evidence type="ECO:0000259" key="8">
    <source>
        <dbReference type="Pfam" id="PF05000"/>
    </source>
</evidence>
<dbReference type="EMBL" id="MH795128">
    <property type="protein sequence ID" value="AYO28073.1"/>
    <property type="molecule type" value="Genomic_DNA"/>
</dbReference>
<dbReference type="InterPro" id="IPR045867">
    <property type="entry name" value="DNA-dir_RpoC_beta_prime"/>
</dbReference>
<dbReference type="GO" id="GO:0003677">
    <property type="term" value="F:DNA binding"/>
    <property type="evidence" value="ECO:0007669"/>
    <property type="project" value="InterPro"/>
</dbReference>
<keyword evidence="4" id="KW-0548">Nucleotidyltransferase</keyword>
<dbReference type="InterPro" id="IPR042102">
    <property type="entry name" value="RNA_pol_Rpb1_3_sf"/>
</dbReference>